<evidence type="ECO:0000256" key="8">
    <source>
        <dbReference type="ARBA" id="ARBA00023136"/>
    </source>
</evidence>
<evidence type="ECO:0000256" key="7">
    <source>
        <dbReference type="ARBA" id="ARBA00023128"/>
    </source>
</evidence>
<evidence type="ECO:0000256" key="5">
    <source>
        <dbReference type="ARBA" id="ARBA00022737"/>
    </source>
</evidence>
<protein>
    <submittedName>
        <fullName evidence="12">Mitochondrial carrier protein</fullName>
    </submittedName>
</protein>
<dbReference type="GO" id="GO:1990575">
    <property type="term" value="P:mitochondrial L-ornithine transmembrane transport"/>
    <property type="evidence" value="ECO:0007669"/>
    <property type="project" value="TreeGrafter"/>
</dbReference>
<keyword evidence="4 9" id="KW-0812">Transmembrane</keyword>
<evidence type="ECO:0000256" key="4">
    <source>
        <dbReference type="ARBA" id="ARBA00022692"/>
    </source>
</evidence>
<dbReference type="InterPro" id="IPR023395">
    <property type="entry name" value="MCP_dom_sf"/>
</dbReference>
<keyword evidence="5" id="KW-0677">Repeat</keyword>
<evidence type="ECO:0000256" key="3">
    <source>
        <dbReference type="ARBA" id="ARBA00022448"/>
    </source>
</evidence>
<keyword evidence="3 10" id="KW-0813">Transport</keyword>
<feature type="repeat" description="Solcar" evidence="9">
    <location>
        <begin position="205"/>
        <end position="288"/>
    </location>
</feature>
<keyword evidence="11" id="KW-1185">Reference proteome</keyword>
<dbReference type="Proteomes" id="UP000887581">
    <property type="component" value="Unplaced"/>
</dbReference>
<dbReference type="GO" id="GO:0005289">
    <property type="term" value="F:high-affinity L-arginine transmembrane transporter activity"/>
    <property type="evidence" value="ECO:0007669"/>
    <property type="project" value="TreeGrafter"/>
</dbReference>
<keyword evidence="6" id="KW-1133">Transmembrane helix</keyword>
<dbReference type="Pfam" id="PF00153">
    <property type="entry name" value="Mito_carr"/>
    <property type="match status" value="3"/>
</dbReference>
<keyword evidence="8 9" id="KW-0472">Membrane</keyword>
<comment type="subcellular location">
    <subcellularLocation>
        <location evidence="1">Mitochondrion membrane</location>
        <topology evidence="1">Multi-pass membrane protein</topology>
    </subcellularLocation>
</comment>
<evidence type="ECO:0000256" key="1">
    <source>
        <dbReference type="ARBA" id="ARBA00004225"/>
    </source>
</evidence>
<evidence type="ECO:0000256" key="6">
    <source>
        <dbReference type="ARBA" id="ARBA00022989"/>
    </source>
</evidence>
<feature type="repeat" description="Solcar" evidence="9">
    <location>
        <begin position="107"/>
        <end position="195"/>
    </location>
</feature>
<dbReference type="AlphaFoldDB" id="A0A915Q851"/>
<evidence type="ECO:0000313" key="12">
    <source>
        <dbReference type="WBParaSite" id="sdigi.contig95.g4203.t1"/>
    </source>
</evidence>
<evidence type="ECO:0000256" key="10">
    <source>
        <dbReference type="RuleBase" id="RU000488"/>
    </source>
</evidence>
<dbReference type="PANTHER" id="PTHR45624:SF61">
    <property type="entry name" value="MITOCHONDRIAL BASIC AMINO ACIDS TRANSPORTER"/>
    <property type="match status" value="1"/>
</dbReference>
<reference evidence="12" key="1">
    <citation type="submission" date="2022-11" db="UniProtKB">
        <authorList>
            <consortium name="WormBaseParasite"/>
        </authorList>
    </citation>
    <scope>IDENTIFICATION</scope>
</reference>
<dbReference type="InterPro" id="IPR018108">
    <property type="entry name" value="MCP_transmembrane"/>
</dbReference>
<accession>A0A915Q851</accession>
<evidence type="ECO:0000313" key="11">
    <source>
        <dbReference type="Proteomes" id="UP000887581"/>
    </source>
</evidence>
<dbReference type="PANTHER" id="PTHR45624">
    <property type="entry name" value="MITOCHONDRIAL BASIC AMINO ACIDS TRANSPORTER-RELATED"/>
    <property type="match status" value="1"/>
</dbReference>
<dbReference type="SUPFAM" id="SSF103506">
    <property type="entry name" value="Mitochondrial carrier"/>
    <property type="match status" value="1"/>
</dbReference>
<name>A0A915Q851_9BILA</name>
<dbReference type="PROSITE" id="PS50920">
    <property type="entry name" value="SOLCAR"/>
    <property type="match status" value="3"/>
</dbReference>
<proteinExistence type="inferred from homology"/>
<sequence length="320" mass="35555">MITIGRCVEQCDRKFEQFGYFEPALHYLVGVVAGATGVVTGHPLDTIRIRQQTESQSVYRCCTSIIQNEGTLGFFKGMSSPLISFTAIHAIAFGVYANTMKLFESNHNLLGSFVAGNAAGIAQCSICTPSDLLKIKLQLQRNKKQGLYSSSYDCARKMIKQHGFLSIFKGTWITIARDGPGYGMWFVTYEFCTQKLSKDGTAPSLTTWQLLLAGSVAGVISWICNYPLDVIKTRFQADDNFHSYKQVCQDIMRTGGTKSFFAGISATILRWASTGYLAICRSSVHIHDSAIPTNAFIFFAAEWSYRMLHTISGWNLQKKS</sequence>
<dbReference type="InterPro" id="IPR050567">
    <property type="entry name" value="Mitochondrial_Carrier"/>
</dbReference>
<evidence type="ECO:0000256" key="9">
    <source>
        <dbReference type="PROSITE-ProRule" id="PRU00282"/>
    </source>
</evidence>
<dbReference type="WBParaSite" id="sdigi.contig95.g4203.t1">
    <property type="protein sequence ID" value="sdigi.contig95.g4203.t1"/>
    <property type="gene ID" value="sdigi.contig95.g4203"/>
</dbReference>
<dbReference type="GO" id="GO:0031966">
    <property type="term" value="C:mitochondrial membrane"/>
    <property type="evidence" value="ECO:0007669"/>
    <property type="project" value="UniProtKB-SubCell"/>
</dbReference>
<organism evidence="11 12">
    <name type="scientific">Setaria digitata</name>
    <dbReference type="NCBI Taxonomy" id="48799"/>
    <lineage>
        <taxon>Eukaryota</taxon>
        <taxon>Metazoa</taxon>
        <taxon>Ecdysozoa</taxon>
        <taxon>Nematoda</taxon>
        <taxon>Chromadorea</taxon>
        <taxon>Rhabditida</taxon>
        <taxon>Spirurina</taxon>
        <taxon>Spiruromorpha</taxon>
        <taxon>Filarioidea</taxon>
        <taxon>Setariidae</taxon>
        <taxon>Setaria</taxon>
    </lineage>
</organism>
<evidence type="ECO:0000256" key="2">
    <source>
        <dbReference type="ARBA" id="ARBA00006375"/>
    </source>
</evidence>
<dbReference type="Gene3D" id="1.50.40.10">
    <property type="entry name" value="Mitochondrial carrier domain"/>
    <property type="match status" value="1"/>
</dbReference>
<keyword evidence="7" id="KW-0496">Mitochondrion</keyword>
<comment type="similarity">
    <text evidence="2 10">Belongs to the mitochondrial carrier (TC 2.A.29) family.</text>
</comment>
<feature type="repeat" description="Solcar" evidence="9">
    <location>
        <begin position="21"/>
        <end position="102"/>
    </location>
</feature>